<evidence type="ECO:0000256" key="1">
    <source>
        <dbReference type="ARBA" id="ARBA00004651"/>
    </source>
</evidence>
<keyword evidence="5 8" id="KW-0472">Membrane</keyword>
<dbReference type="GO" id="GO:0005886">
    <property type="term" value="C:plasma membrane"/>
    <property type="evidence" value="ECO:0007669"/>
    <property type="project" value="UniProtKB-SubCell"/>
</dbReference>
<dbReference type="Proteomes" id="UP000008237">
    <property type="component" value="Unassembled WGS sequence"/>
</dbReference>
<sequence>MAGRRGLLCTVLLYCLTESRGHFRPLNDRGREDDSLADILRKVSRASSTSTRDVLLVLRDSSSDGQADDILGKILAATARRAPTFYVNACQAEPEFQVSSCALSRDLLVYIYVSQREPDIVEGELVADDLRRFVHTHSRPKVLVLLILRQSRSDLAILFRAIWSRRILDAIVVEYCRANEHSTTVHRYDPFAGSITQEAYHSGEDTSEWFADDFPDMRGYPFAYAFLRRPPYSDVVSTSAGGRRRMKGVDWMIIQALADKMNFSGFGKILTHNIYIQTWSNGSTDGIIPDLISGEYETLFNTMPVFVDSDVQFTDSVHVEKWCFVVPRLPARQNLIEFQVNGLRLFFASFSIVGIVWLCARFMRLEPSRWHPLRIVGIMLTSSFPPAPSRLHERIVFISIFAACARYSSSLFAELMSVTLESDRYARFDHLSDLIDSDLTLMMYRDMVDIVQDSVVLENRDTERKIRRIDRMDTCLETLLMHRNVACFMEQGWAELAAVNNMRDGESMLRTTKLCYRSSPTGYIFSKGSPYVRRVSELLLMLTQGGIREKWQRDYLHNETREMSKDKVVNRDRMNFMYVGVFSPMLCVLKIGYSLSILVFIGELIWKRLVNV</sequence>
<keyword evidence="2" id="KW-1003">Cell membrane</keyword>
<dbReference type="PANTHER" id="PTHR42643">
    <property type="entry name" value="IONOTROPIC RECEPTOR 20A-RELATED"/>
    <property type="match status" value="1"/>
</dbReference>
<evidence type="ECO:0000313" key="11">
    <source>
        <dbReference type="Proteomes" id="UP000008237"/>
    </source>
</evidence>
<evidence type="ECO:0000256" key="8">
    <source>
        <dbReference type="SAM" id="Phobius"/>
    </source>
</evidence>
<feature type="chain" id="PRO_5003157626" description="Ionotropic glutamate receptor C-terminal domain-containing protein" evidence="9">
    <location>
        <begin position="22"/>
        <end position="612"/>
    </location>
</feature>
<evidence type="ECO:0000313" key="10">
    <source>
        <dbReference type="EMBL" id="EFN83878.1"/>
    </source>
</evidence>
<dbReference type="Gene3D" id="3.40.190.10">
    <property type="entry name" value="Periplasmic binding protein-like II"/>
    <property type="match status" value="1"/>
</dbReference>
<keyword evidence="9" id="KW-0732">Signal</keyword>
<evidence type="ECO:0000256" key="6">
    <source>
        <dbReference type="ARBA" id="ARBA00023170"/>
    </source>
</evidence>
<dbReference type="OMA" id="WFTEDFP"/>
<reference evidence="10 11" key="1">
    <citation type="journal article" date="2010" name="Science">
        <title>Genomic comparison of the ants Camponotus floridanus and Harpegnathos saltator.</title>
        <authorList>
            <person name="Bonasio R."/>
            <person name="Zhang G."/>
            <person name="Ye C."/>
            <person name="Mutti N.S."/>
            <person name="Fang X."/>
            <person name="Qin N."/>
            <person name="Donahue G."/>
            <person name="Yang P."/>
            <person name="Li Q."/>
            <person name="Li C."/>
            <person name="Zhang P."/>
            <person name="Huang Z."/>
            <person name="Berger S.L."/>
            <person name="Reinberg D."/>
            <person name="Wang J."/>
            <person name="Liebig J."/>
        </authorList>
    </citation>
    <scope>NUCLEOTIDE SEQUENCE [LARGE SCALE GENOMIC DNA]</scope>
    <source>
        <strain evidence="10 11">R22 G/1</strain>
    </source>
</reference>
<dbReference type="InParanoid" id="E2BK81"/>
<evidence type="ECO:0000256" key="3">
    <source>
        <dbReference type="ARBA" id="ARBA00022692"/>
    </source>
</evidence>
<name>E2BK81_HARSA</name>
<feature type="transmembrane region" description="Helical" evidence="8">
    <location>
        <begin position="576"/>
        <end position="601"/>
    </location>
</feature>
<keyword evidence="11" id="KW-1185">Reference proteome</keyword>
<evidence type="ECO:0008006" key="12">
    <source>
        <dbReference type="Google" id="ProtNLM"/>
    </source>
</evidence>
<evidence type="ECO:0000256" key="5">
    <source>
        <dbReference type="ARBA" id="ARBA00023136"/>
    </source>
</evidence>
<keyword evidence="3 8" id="KW-0812">Transmembrane</keyword>
<proteinExistence type="predicted"/>
<accession>E2BK81</accession>
<dbReference type="EMBL" id="GL448770">
    <property type="protein sequence ID" value="EFN83878.1"/>
    <property type="molecule type" value="Genomic_DNA"/>
</dbReference>
<dbReference type="AlphaFoldDB" id="E2BK81"/>
<feature type="signal peptide" evidence="9">
    <location>
        <begin position="1"/>
        <end position="21"/>
    </location>
</feature>
<feature type="transmembrane region" description="Helical" evidence="8">
    <location>
        <begin position="342"/>
        <end position="360"/>
    </location>
</feature>
<evidence type="ECO:0000256" key="9">
    <source>
        <dbReference type="SAM" id="SignalP"/>
    </source>
</evidence>
<evidence type="ECO:0000256" key="4">
    <source>
        <dbReference type="ARBA" id="ARBA00022989"/>
    </source>
</evidence>
<keyword evidence="4 8" id="KW-1133">Transmembrane helix</keyword>
<comment type="subcellular location">
    <subcellularLocation>
        <location evidence="1">Cell membrane</location>
        <topology evidence="1">Multi-pass membrane protein</topology>
    </subcellularLocation>
</comment>
<dbReference type="InterPro" id="IPR052192">
    <property type="entry name" value="Insect_Ionotropic_Sensory_Rcpt"/>
</dbReference>
<dbReference type="PANTHER" id="PTHR42643:SF24">
    <property type="entry name" value="IONOTROPIC RECEPTOR 60A"/>
    <property type="match status" value="1"/>
</dbReference>
<keyword evidence="7" id="KW-0325">Glycoprotein</keyword>
<dbReference type="SUPFAM" id="SSF53850">
    <property type="entry name" value="Periplasmic binding protein-like II"/>
    <property type="match status" value="1"/>
</dbReference>
<keyword evidence="6" id="KW-0675">Receptor</keyword>
<organism evidence="11">
    <name type="scientific">Harpegnathos saltator</name>
    <name type="common">Jerdon's jumping ant</name>
    <dbReference type="NCBI Taxonomy" id="610380"/>
    <lineage>
        <taxon>Eukaryota</taxon>
        <taxon>Metazoa</taxon>
        <taxon>Ecdysozoa</taxon>
        <taxon>Arthropoda</taxon>
        <taxon>Hexapoda</taxon>
        <taxon>Insecta</taxon>
        <taxon>Pterygota</taxon>
        <taxon>Neoptera</taxon>
        <taxon>Endopterygota</taxon>
        <taxon>Hymenoptera</taxon>
        <taxon>Apocrita</taxon>
        <taxon>Aculeata</taxon>
        <taxon>Formicoidea</taxon>
        <taxon>Formicidae</taxon>
        <taxon>Ponerinae</taxon>
        <taxon>Ponerini</taxon>
        <taxon>Harpegnathos</taxon>
    </lineage>
</organism>
<gene>
    <name evidence="10" type="ORF">EAI_00431</name>
</gene>
<evidence type="ECO:0000256" key="7">
    <source>
        <dbReference type="ARBA" id="ARBA00023180"/>
    </source>
</evidence>
<evidence type="ECO:0000256" key="2">
    <source>
        <dbReference type="ARBA" id="ARBA00022475"/>
    </source>
</evidence>
<protein>
    <recommendedName>
        <fullName evidence="12">Ionotropic glutamate receptor C-terminal domain-containing protein</fullName>
    </recommendedName>
</protein>